<evidence type="ECO:0000313" key="2">
    <source>
        <dbReference type="Proteomes" id="UP000663851"/>
    </source>
</evidence>
<name>A0A821DFR2_9BILA</name>
<dbReference type="AlphaFoldDB" id="A0A821DFR2"/>
<protein>
    <submittedName>
        <fullName evidence="1">Uncharacterized protein</fullName>
    </submittedName>
</protein>
<reference evidence="1" key="1">
    <citation type="submission" date="2021-02" db="EMBL/GenBank/DDBJ databases">
        <authorList>
            <person name="Nowell W R."/>
        </authorList>
    </citation>
    <scope>NUCLEOTIDE SEQUENCE</scope>
</reference>
<sequence length="59" mass="7328">MFTIKQVLRRRNVHFLHIKRNDAELIVGVKNALLRDEYQHRLPLDMFNRHQFMCYCNKR</sequence>
<dbReference type="EMBL" id="CAJOBO010015106">
    <property type="protein sequence ID" value="CAF4620691.1"/>
    <property type="molecule type" value="Genomic_DNA"/>
</dbReference>
<organism evidence="1 2">
    <name type="scientific">Rotaria socialis</name>
    <dbReference type="NCBI Taxonomy" id="392032"/>
    <lineage>
        <taxon>Eukaryota</taxon>
        <taxon>Metazoa</taxon>
        <taxon>Spiralia</taxon>
        <taxon>Gnathifera</taxon>
        <taxon>Rotifera</taxon>
        <taxon>Eurotatoria</taxon>
        <taxon>Bdelloidea</taxon>
        <taxon>Philodinida</taxon>
        <taxon>Philodinidae</taxon>
        <taxon>Rotaria</taxon>
    </lineage>
</organism>
<evidence type="ECO:0000313" key="1">
    <source>
        <dbReference type="EMBL" id="CAF4620691.1"/>
    </source>
</evidence>
<proteinExistence type="predicted"/>
<gene>
    <name evidence="1" type="ORF">HFQ381_LOCUS34357</name>
</gene>
<dbReference type="Proteomes" id="UP000663851">
    <property type="component" value="Unassembled WGS sequence"/>
</dbReference>
<accession>A0A821DFR2</accession>
<comment type="caution">
    <text evidence="1">The sequence shown here is derived from an EMBL/GenBank/DDBJ whole genome shotgun (WGS) entry which is preliminary data.</text>
</comment>
<feature type="non-terminal residue" evidence="1">
    <location>
        <position position="59"/>
    </location>
</feature>